<gene>
    <name evidence="2" type="ORF">ElyMa_000081000</name>
</gene>
<dbReference type="AlphaFoldDB" id="A0AAV4EJ68"/>
<dbReference type="Proteomes" id="UP000762676">
    <property type="component" value="Unassembled WGS sequence"/>
</dbReference>
<dbReference type="EMBL" id="BMAT01000145">
    <property type="protein sequence ID" value="GFR60513.1"/>
    <property type="molecule type" value="Genomic_DNA"/>
</dbReference>
<evidence type="ECO:0000256" key="1">
    <source>
        <dbReference type="SAM" id="MobiDB-lite"/>
    </source>
</evidence>
<evidence type="ECO:0008006" key="4">
    <source>
        <dbReference type="Google" id="ProtNLM"/>
    </source>
</evidence>
<name>A0AAV4EJ68_9GAST</name>
<accession>A0AAV4EJ68</accession>
<protein>
    <recommendedName>
        <fullName evidence="4">Ig-like domain-containing protein</fullName>
    </recommendedName>
</protein>
<keyword evidence="3" id="KW-1185">Reference proteome</keyword>
<proteinExistence type="predicted"/>
<organism evidence="2 3">
    <name type="scientific">Elysia marginata</name>
    <dbReference type="NCBI Taxonomy" id="1093978"/>
    <lineage>
        <taxon>Eukaryota</taxon>
        <taxon>Metazoa</taxon>
        <taxon>Spiralia</taxon>
        <taxon>Lophotrochozoa</taxon>
        <taxon>Mollusca</taxon>
        <taxon>Gastropoda</taxon>
        <taxon>Heterobranchia</taxon>
        <taxon>Euthyneura</taxon>
        <taxon>Panpulmonata</taxon>
        <taxon>Sacoglossa</taxon>
        <taxon>Placobranchoidea</taxon>
        <taxon>Plakobranchidae</taxon>
        <taxon>Elysia</taxon>
    </lineage>
</organism>
<evidence type="ECO:0000313" key="3">
    <source>
        <dbReference type="Proteomes" id="UP000762676"/>
    </source>
</evidence>
<reference evidence="2 3" key="1">
    <citation type="journal article" date="2021" name="Elife">
        <title>Chloroplast acquisition without the gene transfer in kleptoplastic sea slugs, Plakobranchus ocellatus.</title>
        <authorList>
            <person name="Maeda T."/>
            <person name="Takahashi S."/>
            <person name="Yoshida T."/>
            <person name="Shimamura S."/>
            <person name="Takaki Y."/>
            <person name="Nagai Y."/>
            <person name="Toyoda A."/>
            <person name="Suzuki Y."/>
            <person name="Arimoto A."/>
            <person name="Ishii H."/>
            <person name="Satoh N."/>
            <person name="Nishiyama T."/>
            <person name="Hasebe M."/>
            <person name="Maruyama T."/>
            <person name="Minagawa J."/>
            <person name="Obokata J."/>
            <person name="Shigenobu S."/>
        </authorList>
    </citation>
    <scope>NUCLEOTIDE SEQUENCE [LARGE SCALE GENOMIC DNA]</scope>
</reference>
<comment type="caution">
    <text evidence="2">The sequence shown here is derived from an EMBL/GenBank/DDBJ whole genome shotgun (WGS) entry which is preliminary data.</text>
</comment>
<evidence type="ECO:0000313" key="2">
    <source>
        <dbReference type="EMBL" id="GFR60513.1"/>
    </source>
</evidence>
<feature type="region of interest" description="Disordered" evidence="1">
    <location>
        <begin position="1"/>
        <end position="20"/>
    </location>
</feature>
<sequence>MPQTSPCGTRESLRGSLDSKLGCSSPPRYSVHWKKTFIFWREGSGTATLNAASQRKLSMTSELLPTNNSTRNRIGLSKGDSDCSFGISQEKF</sequence>